<dbReference type="Pfam" id="PF00474">
    <property type="entry name" value="SSF"/>
    <property type="match status" value="1"/>
</dbReference>
<dbReference type="InterPro" id="IPR038377">
    <property type="entry name" value="Na/Glc_symporter_sf"/>
</dbReference>
<dbReference type="InterPro" id="IPR001734">
    <property type="entry name" value="Na/solute_symporter"/>
</dbReference>
<dbReference type="PANTHER" id="PTHR42985">
    <property type="entry name" value="SODIUM-COUPLED MONOCARBOXYLATE TRANSPORTER"/>
    <property type="match status" value="1"/>
</dbReference>
<dbReference type="InterPro" id="IPR051163">
    <property type="entry name" value="Sodium:Solute_Symporter_SSF"/>
</dbReference>
<dbReference type="Gene3D" id="1.20.1730.10">
    <property type="entry name" value="Sodium/glucose cotransporter"/>
    <property type="match status" value="1"/>
</dbReference>
<dbReference type="NCBIfam" id="TIGR00813">
    <property type="entry name" value="sss"/>
    <property type="match status" value="1"/>
</dbReference>
<feature type="transmembrane region" description="Helical" evidence="12">
    <location>
        <begin position="262"/>
        <end position="282"/>
    </location>
</feature>
<keyword evidence="4" id="KW-1003">Cell membrane</keyword>
<dbReference type="EMBL" id="JAUCMV010000001">
    <property type="protein sequence ID" value="KAK0423696.1"/>
    <property type="molecule type" value="Genomic_DNA"/>
</dbReference>
<keyword evidence="8" id="KW-0406">Ion transport</keyword>
<protein>
    <recommendedName>
        <fullName evidence="15">Sodium/solute symporter</fullName>
    </recommendedName>
</protein>
<accession>A0AA39IG27</accession>
<dbReference type="SUPFAM" id="SSF82866">
    <property type="entry name" value="Multidrug efflux transporter AcrB transmembrane domain"/>
    <property type="match status" value="1"/>
</dbReference>
<reference evidence="13" key="1">
    <citation type="submission" date="2023-06" db="EMBL/GenBank/DDBJ databases">
        <title>Genomic analysis of the entomopathogenic nematode Steinernema hermaphroditum.</title>
        <authorList>
            <person name="Schwarz E.M."/>
            <person name="Heppert J.K."/>
            <person name="Baniya A."/>
            <person name="Schwartz H.T."/>
            <person name="Tan C.-H."/>
            <person name="Antoshechkin I."/>
            <person name="Sternberg P.W."/>
            <person name="Goodrich-Blair H."/>
            <person name="Dillman A.R."/>
        </authorList>
    </citation>
    <scope>NUCLEOTIDE SEQUENCE</scope>
    <source>
        <strain evidence="13">PS9179</strain>
        <tissue evidence="13">Whole animal</tissue>
    </source>
</reference>
<dbReference type="GO" id="GO:0005886">
    <property type="term" value="C:plasma membrane"/>
    <property type="evidence" value="ECO:0007669"/>
    <property type="project" value="UniProtKB-SubCell"/>
</dbReference>
<dbReference type="AlphaFoldDB" id="A0AA39IG27"/>
<feature type="transmembrane region" description="Helical" evidence="12">
    <location>
        <begin position="63"/>
        <end position="83"/>
    </location>
</feature>
<proteinExistence type="inferred from homology"/>
<keyword evidence="10" id="KW-0739">Sodium transport</keyword>
<feature type="transmembrane region" description="Helical" evidence="12">
    <location>
        <begin position="531"/>
        <end position="552"/>
    </location>
</feature>
<comment type="caution">
    <text evidence="13">The sequence shown here is derived from an EMBL/GenBank/DDBJ whole genome shotgun (WGS) entry which is preliminary data.</text>
</comment>
<evidence type="ECO:0000256" key="11">
    <source>
        <dbReference type="RuleBase" id="RU362091"/>
    </source>
</evidence>
<keyword evidence="9 12" id="KW-0472">Membrane</keyword>
<evidence type="ECO:0000256" key="8">
    <source>
        <dbReference type="ARBA" id="ARBA00023065"/>
    </source>
</evidence>
<evidence type="ECO:0000256" key="6">
    <source>
        <dbReference type="ARBA" id="ARBA00022989"/>
    </source>
</evidence>
<comment type="subcellular location">
    <subcellularLocation>
        <location evidence="1">Cell membrane</location>
        <topology evidence="1">Multi-pass membrane protein</topology>
    </subcellularLocation>
</comment>
<evidence type="ECO:0000256" key="12">
    <source>
        <dbReference type="SAM" id="Phobius"/>
    </source>
</evidence>
<feature type="transmembrane region" description="Helical" evidence="12">
    <location>
        <begin position="302"/>
        <end position="329"/>
    </location>
</feature>
<feature type="transmembrane region" description="Helical" evidence="12">
    <location>
        <begin position="206"/>
        <end position="227"/>
    </location>
</feature>
<evidence type="ECO:0000256" key="10">
    <source>
        <dbReference type="ARBA" id="ARBA00023201"/>
    </source>
</evidence>
<dbReference type="PROSITE" id="PS50283">
    <property type="entry name" value="NA_SOLUT_SYMP_3"/>
    <property type="match status" value="1"/>
</dbReference>
<keyword evidence="3" id="KW-0813">Transport</keyword>
<evidence type="ECO:0000313" key="14">
    <source>
        <dbReference type="Proteomes" id="UP001175271"/>
    </source>
</evidence>
<feature type="transmembrane region" description="Helical" evidence="12">
    <location>
        <begin position="433"/>
        <end position="454"/>
    </location>
</feature>
<feature type="transmembrane region" description="Helical" evidence="12">
    <location>
        <begin position="408"/>
        <end position="427"/>
    </location>
</feature>
<name>A0AA39IG27_9BILA</name>
<keyword evidence="5 12" id="KW-0812">Transmembrane</keyword>
<feature type="transmembrane region" description="Helical" evidence="12">
    <location>
        <begin position="140"/>
        <end position="161"/>
    </location>
</feature>
<evidence type="ECO:0000256" key="9">
    <source>
        <dbReference type="ARBA" id="ARBA00023136"/>
    </source>
</evidence>
<comment type="similarity">
    <text evidence="2 11">Belongs to the sodium:solute symporter (SSF) (TC 2.A.21) family.</text>
</comment>
<evidence type="ECO:0000256" key="2">
    <source>
        <dbReference type="ARBA" id="ARBA00006434"/>
    </source>
</evidence>
<evidence type="ECO:0008006" key="15">
    <source>
        <dbReference type="Google" id="ProtNLM"/>
    </source>
</evidence>
<feature type="transmembrane region" description="Helical" evidence="12">
    <location>
        <begin position="173"/>
        <end position="194"/>
    </location>
</feature>
<gene>
    <name evidence="13" type="ORF">QR680_008284</name>
</gene>
<feature type="transmembrane region" description="Helical" evidence="12">
    <location>
        <begin position="461"/>
        <end position="483"/>
    </location>
</feature>
<keyword evidence="14" id="KW-1185">Reference proteome</keyword>
<dbReference type="GO" id="GO:0015293">
    <property type="term" value="F:symporter activity"/>
    <property type="evidence" value="ECO:0007669"/>
    <property type="project" value="TreeGrafter"/>
</dbReference>
<evidence type="ECO:0000256" key="1">
    <source>
        <dbReference type="ARBA" id="ARBA00004651"/>
    </source>
</evidence>
<sequence length="576" mass="63719">MSGSPKAFALHSADYVIFLSFMSISVGVGAYYAIVNRRRMSKVQEEGTSKTDEYLMGGRNMPFIPITLSLLTTFLSGKSLLGIPAEMFDHGLWMFVYMPMSIIAFLVSGLVFVPIFYHLKMTSIYEYLELRFHSTTLKKLCAAVFILNTLVYMGGVVYGPAVALSSVTDMPTFWTIIVGLAFLFLMLVQLVGCSSTLYTTIGGLKAVVWTDTLQAGVMFAGMLAVMVKGTVDVGGFHKIFEVAVDSGRYEEMWRLDPNPAQYANMWTSTFGAIAVWLSFYGVNQMTVQRYCSVPTLKEAKKVIMLSAPLYLLLTMMVCFIGLLVLTFFYNCNPLETGEISTYDQLVVLFAARVAENYPGFPGLLLACIFAATLSTVSTGYNSMAAVIYNDYVRPSFGEKRALLINKTLVFFSGVLSTLIAFSVQPLGGIVRSSVAILGATRGPVVGLFFLGVFARNVSTRATVVSFVGSIGVCLFLWICSVLENPYKDYHMPTNSSLEGCHGRSFNITYLPPYDASYGRPDTFFFSRISPFMYAFFGLVFVFFPALILSYCIPPQAEQYSSGRKHSLTWNGRKIKC</sequence>
<keyword evidence="6 12" id="KW-1133">Transmembrane helix</keyword>
<dbReference type="Proteomes" id="UP001175271">
    <property type="component" value="Unassembled WGS sequence"/>
</dbReference>
<evidence type="ECO:0000256" key="7">
    <source>
        <dbReference type="ARBA" id="ARBA00023053"/>
    </source>
</evidence>
<dbReference type="PANTHER" id="PTHR42985:SF40">
    <property type="entry name" value="LD47995P-RELATED"/>
    <property type="match status" value="1"/>
</dbReference>
<dbReference type="GO" id="GO:0006814">
    <property type="term" value="P:sodium ion transport"/>
    <property type="evidence" value="ECO:0007669"/>
    <property type="project" value="UniProtKB-KW"/>
</dbReference>
<evidence type="ECO:0000313" key="13">
    <source>
        <dbReference type="EMBL" id="KAK0423696.1"/>
    </source>
</evidence>
<feature type="transmembrane region" description="Helical" evidence="12">
    <location>
        <begin position="15"/>
        <end position="34"/>
    </location>
</feature>
<keyword evidence="7" id="KW-0915">Sodium</keyword>
<evidence type="ECO:0000256" key="4">
    <source>
        <dbReference type="ARBA" id="ARBA00022475"/>
    </source>
</evidence>
<organism evidence="13 14">
    <name type="scientific">Steinernema hermaphroditum</name>
    <dbReference type="NCBI Taxonomy" id="289476"/>
    <lineage>
        <taxon>Eukaryota</taxon>
        <taxon>Metazoa</taxon>
        <taxon>Ecdysozoa</taxon>
        <taxon>Nematoda</taxon>
        <taxon>Chromadorea</taxon>
        <taxon>Rhabditida</taxon>
        <taxon>Tylenchina</taxon>
        <taxon>Panagrolaimomorpha</taxon>
        <taxon>Strongyloidoidea</taxon>
        <taxon>Steinernematidae</taxon>
        <taxon>Steinernema</taxon>
    </lineage>
</organism>
<feature type="transmembrane region" description="Helical" evidence="12">
    <location>
        <begin position="95"/>
        <end position="119"/>
    </location>
</feature>
<evidence type="ECO:0000256" key="5">
    <source>
        <dbReference type="ARBA" id="ARBA00022692"/>
    </source>
</evidence>
<evidence type="ECO:0000256" key="3">
    <source>
        <dbReference type="ARBA" id="ARBA00022448"/>
    </source>
</evidence>
<feature type="transmembrane region" description="Helical" evidence="12">
    <location>
        <begin position="363"/>
        <end position="388"/>
    </location>
</feature>